<evidence type="ECO:0000256" key="10">
    <source>
        <dbReference type="RuleBase" id="RU364125"/>
    </source>
</evidence>
<dbReference type="AlphaFoldDB" id="A0A848G6S0"/>
<keyword evidence="12" id="KW-0966">Cell projection</keyword>
<feature type="signal peptide" evidence="11">
    <location>
        <begin position="1"/>
        <end position="26"/>
    </location>
</feature>
<dbReference type="InterPro" id="IPR005503">
    <property type="entry name" value="FliL"/>
</dbReference>
<evidence type="ECO:0000256" key="1">
    <source>
        <dbReference type="ARBA" id="ARBA00002254"/>
    </source>
</evidence>
<keyword evidence="11" id="KW-0732">Signal</keyword>
<comment type="subcellular location">
    <subcellularLocation>
        <location evidence="10">Cell inner membrane</location>
    </subcellularLocation>
    <subcellularLocation>
        <location evidence="2">Cell membrane</location>
        <topology evidence="2">Single-pass membrane protein</topology>
    </subcellularLocation>
</comment>
<organism evidence="12 13">
    <name type="scientific">Zoogloea dura</name>
    <dbReference type="NCBI Taxonomy" id="2728840"/>
    <lineage>
        <taxon>Bacteria</taxon>
        <taxon>Pseudomonadati</taxon>
        <taxon>Pseudomonadota</taxon>
        <taxon>Betaproteobacteria</taxon>
        <taxon>Rhodocyclales</taxon>
        <taxon>Zoogloeaceae</taxon>
        <taxon>Zoogloea</taxon>
    </lineage>
</organism>
<evidence type="ECO:0000256" key="8">
    <source>
        <dbReference type="ARBA" id="ARBA00022989"/>
    </source>
</evidence>
<gene>
    <name evidence="12" type="ORF">HHL15_14310</name>
</gene>
<comment type="caution">
    <text evidence="12">The sequence shown here is derived from an EMBL/GenBank/DDBJ whole genome shotgun (WGS) entry which is preliminary data.</text>
</comment>
<dbReference type="GO" id="GO:0071978">
    <property type="term" value="P:bacterial-type flagellum-dependent swarming motility"/>
    <property type="evidence" value="ECO:0007669"/>
    <property type="project" value="TreeGrafter"/>
</dbReference>
<evidence type="ECO:0000256" key="3">
    <source>
        <dbReference type="ARBA" id="ARBA00008281"/>
    </source>
</evidence>
<evidence type="ECO:0000256" key="9">
    <source>
        <dbReference type="ARBA" id="ARBA00023136"/>
    </source>
</evidence>
<keyword evidence="13" id="KW-1185">Reference proteome</keyword>
<dbReference type="PANTHER" id="PTHR35091:SF2">
    <property type="entry name" value="FLAGELLAR PROTEIN FLIL"/>
    <property type="match status" value="1"/>
</dbReference>
<comment type="similarity">
    <text evidence="3 10">Belongs to the FliL family.</text>
</comment>
<keyword evidence="9 10" id="KW-0472">Membrane</keyword>
<reference evidence="12 13" key="1">
    <citation type="submission" date="2020-04" db="EMBL/GenBank/DDBJ databases">
        <title>Zoogloea sp. G-4-1-14 isolated from soil.</title>
        <authorList>
            <person name="Dahal R.H."/>
        </authorList>
    </citation>
    <scope>NUCLEOTIDE SEQUENCE [LARGE SCALE GENOMIC DNA]</scope>
    <source>
        <strain evidence="12 13">G-4-1-14</strain>
    </source>
</reference>
<evidence type="ECO:0000256" key="6">
    <source>
        <dbReference type="ARBA" id="ARBA00022692"/>
    </source>
</evidence>
<keyword evidence="4" id="KW-1003">Cell membrane</keyword>
<dbReference type="EMBL" id="JABBGA010000011">
    <property type="protein sequence ID" value="NML26924.1"/>
    <property type="molecule type" value="Genomic_DNA"/>
</dbReference>
<feature type="chain" id="PRO_5032998040" description="Flagellar protein FliL" evidence="11">
    <location>
        <begin position="27"/>
        <end position="149"/>
    </location>
</feature>
<accession>A0A848G6S0</accession>
<evidence type="ECO:0000313" key="12">
    <source>
        <dbReference type="EMBL" id="NML26924.1"/>
    </source>
</evidence>
<evidence type="ECO:0000256" key="5">
    <source>
        <dbReference type="ARBA" id="ARBA00022500"/>
    </source>
</evidence>
<dbReference type="PANTHER" id="PTHR35091">
    <property type="entry name" value="FLAGELLAR PROTEIN FLIL"/>
    <property type="match status" value="1"/>
</dbReference>
<sequence>MFNAIRALRTAAFLFCLLGLTGHATANDHGGGGVSDIVSLEAITTNLASKTGKESRFIQLVIALRLHDPQAAAAITAYMPQIRHDILLVLSSHTGEDLKLTSGRETLVDEIKDAVNGVIGTPARTDKKGKRIAGEGPVKQVFFTSFIVQ</sequence>
<keyword evidence="10" id="KW-0997">Cell inner membrane</keyword>
<keyword evidence="7 10" id="KW-0283">Flagellar rotation</keyword>
<proteinExistence type="inferred from homology"/>
<dbReference type="GO" id="GO:0009425">
    <property type="term" value="C:bacterial-type flagellum basal body"/>
    <property type="evidence" value="ECO:0007669"/>
    <property type="project" value="InterPro"/>
</dbReference>
<evidence type="ECO:0000313" key="13">
    <source>
        <dbReference type="Proteomes" id="UP000580043"/>
    </source>
</evidence>
<keyword evidence="8" id="KW-1133">Transmembrane helix</keyword>
<dbReference type="Pfam" id="PF03748">
    <property type="entry name" value="FliL"/>
    <property type="match status" value="1"/>
</dbReference>
<keyword evidence="5 10" id="KW-0145">Chemotaxis</keyword>
<comment type="function">
    <text evidence="1 10">Controls the rotational direction of flagella during chemotaxis.</text>
</comment>
<keyword evidence="12" id="KW-0282">Flagellum</keyword>
<name>A0A848G6S0_9RHOO</name>
<keyword evidence="12" id="KW-0969">Cilium</keyword>
<protein>
    <recommendedName>
        <fullName evidence="10">Flagellar protein FliL</fullName>
    </recommendedName>
</protein>
<dbReference type="GO" id="GO:0006935">
    <property type="term" value="P:chemotaxis"/>
    <property type="evidence" value="ECO:0007669"/>
    <property type="project" value="UniProtKB-KW"/>
</dbReference>
<evidence type="ECO:0000256" key="7">
    <source>
        <dbReference type="ARBA" id="ARBA00022779"/>
    </source>
</evidence>
<evidence type="ECO:0000256" key="2">
    <source>
        <dbReference type="ARBA" id="ARBA00004162"/>
    </source>
</evidence>
<dbReference type="Proteomes" id="UP000580043">
    <property type="component" value="Unassembled WGS sequence"/>
</dbReference>
<evidence type="ECO:0000256" key="4">
    <source>
        <dbReference type="ARBA" id="ARBA00022475"/>
    </source>
</evidence>
<keyword evidence="6" id="KW-0812">Transmembrane</keyword>
<dbReference type="GO" id="GO:0005886">
    <property type="term" value="C:plasma membrane"/>
    <property type="evidence" value="ECO:0007669"/>
    <property type="project" value="UniProtKB-SubCell"/>
</dbReference>
<dbReference type="RefSeq" id="WP_169146463.1">
    <property type="nucleotide sequence ID" value="NZ_JABBGA010000011.1"/>
</dbReference>
<evidence type="ECO:0000256" key="11">
    <source>
        <dbReference type="SAM" id="SignalP"/>
    </source>
</evidence>